<dbReference type="InterPro" id="IPR025447">
    <property type="entry name" value="DUF4192"/>
</dbReference>
<evidence type="ECO:0008006" key="2">
    <source>
        <dbReference type="Google" id="ProtNLM"/>
    </source>
</evidence>
<sequence>MTTPKTLRASRPEDLLAAVPVVLGFHPERSIVMLTFGAPGTGFHARTDLPGRAELAEAITPLLEAATRHRVARVAFVLYSDDASRAAFAARQLRQAFRRAGIDVVTVLRADGRRWFEVDPRVAPGRGRAYDVAEHPFTAQSVYEGSVTHRDRATLAASLEPVPARVAAVTRALPDALAALADLDVDREARWLSGVLLQRGQQSRPSELDDAEVARLLVAVAVDPIRDLAWLAIRRATAGVQVTLWADVLQRSPEELAASPAWLLAFAAWQEGHGALAWCALDRCLEADPDYSLAELLGSVLVQALPPSAWEEFLDDQVAQGDEFDCESFRGR</sequence>
<reference evidence="1" key="1">
    <citation type="submission" date="2015-08" db="EMBL/GenBank/DDBJ databases">
        <authorList>
            <person name="Babu N.S."/>
            <person name="Beckwith C.J."/>
            <person name="Beseler K.G."/>
            <person name="Brison A."/>
            <person name="Carone J.V."/>
            <person name="Caskin T.P."/>
            <person name="Diamond M."/>
            <person name="Durham M.E."/>
            <person name="Foxe J.M."/>
            <person name="Go M."/>
            <person name="Henderson B.A."/>
            <person name="Jones I.B."/>
            <person name="McGettigan J.A."/>
            <person name="Micheletti S.J."/>
            <person name="Nasrallah M.E."/>
            <person name="Ortiz D."/>
            <person name="Piller C.R."/>
            <person name="Privatt S.R."/>
            <person name="Schneider S.L."/>
            <person name="Sharp S."/>
            <person name="Smith T.C."/>
            <person name="Stanton J.D."/>
            <person name="Ullery H.E."/>
            <person name="Wilson R.J."/>
            <person name="Serrano M.G."/>
            <person name="Buck G."/>
            <person name="Lee V."/>
            <person name="Wang Y."/>
            <person name="Carvalho R."/>
            <person name="Voegtly L."/>
            <person name="Shi R."/>
            <person name="Duckworth R."/>
            <person name="Johnson A."/>
            <person name="Loviza R."/>
            <person name="Walstead R."/>
            <person name="Shah Z."/>
            <person name="Kiflezghi M."/>
            <person name="Wade K."/>
            <person name="Ball S.L."/>
            <person name="Bradley K.W."/>
            <person name="Asai D.J."/>
            <person name="Bowman C.A."/>
            <person name="Russell D.A."/>
            <person name="Pope W.H."/>
            <person name="Jacobs-Sera D."/>
            <person name="Hendrix R.W."/>
            <person name="Hatfull G.F."/>
        </authorList>
    </citation>
    <scope>NUCLEOTIDE SEQUENCE</scope>
</reference>
<dbReference type="Pfam" id="PF13830">
    <property type="entry name" value="DUF4192"/>
    <property type="match status" value="1"/>
</dbReference>
<evidence type="ECO:0000313" key="1">
    <source>
        <dbReference type="EMBL" id="CUR54108.1"/>
    </source>
</evidence>
<gene>
    <name evidence="1" type="ORF">NOCA2120141</name>
</gene>
<accession>A0A2P2BWI3</accession>
<proteinExistence type="predicted"/>
<protein>
    <recommendedName>
        <fullName evidence="2">DUF4192 domain-containing protein</fullName>
    </recommendedName>
</protein>
<organism evidence="1">
    <name type="scientific">metagenome</name>
    <dbReference type="NCBI Taxonomy" id="256318"/>
    <lineage>
        <taxon>unclassified sequences</taxon>
        <taxon>metagenomes</taxon>
    </lineage>
</organism>
<dbReference type="EMBL" id="CZKA01000004">
    <property type="protein sequence ID" value="CUR54108.1"/>
    <property type="molecule type" value="Genomic_DNA"/>
</dbReference>
<name>A0A2P2BWI3_9ZZZZ</name>
<dbReference type="AlphaFoldDB" id="A0A2P2BWI3"/>